<feature type="repeat" description="TPR" evidence="3">
    <location>
        <begin position="142"/>
        <end position="175"/>
    </location>
</feature>
<dbReference type="PANTHER" id="PTHR44943">
    <property type="entry name" value="CELLULOSE SYNTHASE OPERON PROTEIN C"/>
    <property type="match status" value="1"/>
</dbReference>
<keyword evidence="4" id="KW-0732">Signal</keyword>
<evidence type="ECO:0000256" key="4">
    <source>
        <dbReference type="SAM" id="SignalP"/>
    </source>
</evidence>
<dbReference type="Pfam" id="PF13181">
    <property type="entry name" value="TPR_8"/>
    <property type="match status" value="2"/>
</dbReference>
<dbReference type="PANTHER" id="PTHR44943:SF8">
    <property type="entry name" value="TPR REPEAT-CONTAINING PROTEIN MJ0263"/>
    <property type="match status" value="1"/>
</dbReference>
<protein>
    <submittedName>
        <fullName evidence="5">Pilus assembly protein PilF</fullName>
    </submittedName>
</protein>
<feature type="signal peptide" evidence="4">
    <location>
        <begin position="1"/>
        <end position="24"/>
    </location>
</feature>
<dbReference type="Proteomes" id="UP000621859">
    <property type="component" value="Unassembled WGS sequence"/>
</dbReference>
<evidence type="ECO:0000256" key="2">
    <source>
        <dbReference type="ARBA" id="ARBA00022803"/>
    </source>
</evidence>
<accession>A0ABQ2PQT6</accession>
<evidence type="ECO:0000256" key="1">
    <source>
        <dbReference type="ARBA" id="ARBA00022737"/>
    </source>
</evidence>
<feature type="chain" id="PRO_5046808277" evidence="4">
    <location>
        <begin position="25"/>
        <end position="255"/>
    </location>
</feature>
<dbReference type="NCBIfam" id="TIGR02521">
    <property type="entry name" value="type_IV_pilW"/>
    <property type="match status" value="1"/>
</dbReference>
<evidence type="ECO:0000313" key="6">
    <source>
        <dbReference type="Proteomes" id="UP000621859"/>
    </source>
</evidence>
<keyword evidence="6" id="KW-1185">Reference proteome</keyword>
<gene>
    <name evidence="5" type="ORF">GCM10010971_33650</name>
</gene>
<dbReference type="SUPFAM" id="SSF48452">
    <property type="entry name" value="TPR-like"/>
    <property type="match status" value="1"/>
</dbReference>
<keyword evidence="2 3" id="KW-0802">TPR repeat</keyword>
<evidence type="ECO:0000256" key="3">
    <source>
        <dbReference type="PROSITE-ProRule" id="PRU00339"/>
    </source>
</evidence>
<dbReference type="InterPro" id="IPR051685">
    <property type="entry name" value="Ycf3/AcsC/BcsC/TPR_MFPF"/>
</dbReference>
<reference evidence="6" key="1">
    <citation type="journal article" date="2019" name="Int. J. Syst. Evol. Microbiol.">
        <title>The Global Catalogue of Microorganisms (GCM) 10K type strain sequencing project: providing services to taxonomists for standard genome sequencing and annotation.</title>
        <authorList>
            <consortium name="The Broad Institute Genomics Platform"/>
            <consortium name="The Broad Institute Genome Sequencing Center for Infectious Disease"/>
            <person name="Wu L."/>
            <person name="Ma J."/>
        </authorList>
    </citation>
    <scope>NUCLEOTIDE SEQUENCE [LARGE SCALE GENOMIC DNA]</scope>
    <source>
        <strain evidence="6">CGMCC 1.8860</strain>
    </source>
</reference>
<feature type="repeat" description="TPR" evidence="3">
    <location>
        <begin position="72"/>
        <end position="105"/>
    </location>
</feature>
<keyword evidence="1" id="KW-0677">Repeat</keyword>
<sequence>MIRRYMVSLICFAMTSLAAPYVHAASSGDDMSQADRRALLHTQLAGEYLKRAQYTIAVQEIKEALASNSRYAPAYGVLGLIYAELHDDTKAIANFQQALNIAPDDSDINNNFGWYLCNHSRQQEGIQHYMTAVKNPLYASADKTYVNAGQCAVGLKDEKAANAYFLQALRLRPDNVLARQELVEQGLRTKDYVQSRQYYNELQHMVQPSAALTWMGLRLEHALGNAEAESRLANQLKSQYPDSIETTRLLSGQLN</sequence>
<dbReference type="PROSITE" id="PS50293">
    <property type="entry name" value="TPR_REGION"/>
    <property type="match status" value="1"/>
</dbReference>
<organism evidence="5 6">
    <name type="scientific">Silvimonas amylolytica</name>
    <dbReference type="NCBI Taxonomy" id="449663"/>
    <lineage>
        <taxon>Bacteria</taxon>
        <taxon>Pseudomonadati</taxon>
        <taxon>Pseudomonadota</taxon>
        <taxon>Betaproteobacteria</taxon>
        <taxon>Neisseriales</taxon>
        <taxon>Chitinibacteraceae</taxon>
        <taxon>Silvimonas</taxon>
    </lineage>
</organism>
<dbReference type="Gene3D" id="1.25.40.10">
    <property type="entry name" value="Tetratricopeptide repeat domain"/>
    <property type="match status" value="1"/>
</dbReference>
<dbReference type="InterPro" id="IPR011990">
    <property type="entry name" value="TPR-like_helical_dom_sf"/>
</dbReference>
<comment type="caution">
    <text evidence="5">The sequence shown here is derived from an EMBL/GenBank/DDBJ whole genome shotgun (WGS) entry which is preliminary data.</text>
</comment>
<dbReference type="InterPro" id="IPR019734">
    <property type="entry name" value="TPR_rpt"/>
</dbReference>
<dbReference type="EMBL" id="BMLY01000006">
    <property type="protein sequence ID" value="GGP27546.1"/>
    <property type="molecule type" value="Genomic_DNA"/>
</dbReference>
<name>A0ABQ2PQT6_9NEIS</name>
<dbReference type="PROSITE" id="PS50005">
    <property type="entry name" value="TPR"/>
    <property type="match status" value="2"/>
</dbReference>
<proteinExistence type="predicted"/>
<dbReference type="InterPro" id="IPR013360">
    <property type="entry name" value="Pilus_4_PilW"/>
</dbReference>
<evidence type="ECO:0000313" key="5">
    <source>
        <dbReference type="EMBL" id="GGP27546.1"/>
    </source>
</evidence>
<dbReference type="SMART" id="SM00028">
    <property type="entry name" value="TPR"/>
    <property type="match status" value="3"/>
</dbReference>